<dbReference type="Pfam" id="PF21247">
    <property type="entry name" value="Fic-like_C"/>
    <property type="match status" value="1"/>
</dbReference>
<dbReference type="Proteomes" id="UP000823910">
    <property type="component" value="Unassembled WGS sequence"/>
</dbReference>
<dbReference type="InterPro" id="IPR038475">
    <property type="entry name" value="RecG_C_sf"/>
</dbReference>
<evidence type="ECO:0000259" key="2">
    <source>
        <dbReference type="Pfam" id="PF21247"/>
    </source>
</evidence>
<feature type="domain" description="Schlafen AlbA-2" evidence="1">
    <location>
        <begin position="19"/>
        <end position="140"/>
    </location>
</feature>
<organism evidence="3 4">
    <name type="scientific">Candidatus Enterocloster excrementipullorum</name>
    <dbReference type="NCBI Taxonomy" id="2838559"/>
    <lineage>
        <taxon>Bacteria</taxon>
        <taxon>Bacillati</taxon>
        <taxon>Bacillota</taxon>
        <taxon>Clostridia</taxon>
        <taxon>Lachnospirales</taxon>
        <taxon>Lachnospiraceae</taxon>
        <taxon>Enterocloster</taxon>
    </lineage>
</organism>
<feature type="domain" description="Filamentation induced by cAMP protein Fic-like C-terminal" evidence="2">
    <location>
        <begin position="430"/>
        <end position="479"/>
    </location>
</feature>
<dbReference type="InterPro" id="IPR007421">
    <property type="entry name" value="Schlafen_AlbA_2_dom"/>
</dbReference>
<dbReference type="InterPro" id="IPR038461">
    <property type="entry name" value="Schlafen_AlbA_2_dom_sf"/>
</dbReference>
<dbReference type="Gene3D" id="3.30.565.60">
    <property type="match status" value="1"/>
</dbReference>
<accession>A0A9D2N0X7</accession>
<dbReference type="Pfam" id="PF13749">
    <property type="entry name" value="HATPase_c_4"/>
    <property type="match status" value="1"/>
</dbReference>
<reference evidence="3" key="2">
    <citation type="submission" date="2021-04" db="EMBL/GenBank/DDBJ databases">
        <authorList>
            <person name="Gilroy R."/>
        </authorList>
    </citation>
    <scope>NUCLEOTIDE SEQUENCE</scope>
    <source>
        <strain evidence="3">CHK180-15479</strain>
    </source>
</reference>
<name>A0A9D2N0X7_9FIRM</name>
<evidence type="ECO:0000313" key="3">
    <source>
        <dbReference type="EMBL" id="HJC06028.1"/>
    </source>
</evidence>
<protein>
    <submittedName>
        <fullName evidence="3">DNA binding domain-containing protein</fullName>
    </submittedName>
</protein>
<dbReference type="EMBL" id="DWWT01000033">
    <property type="protein sequence ID" value="HJC06028.1"/>
    <property type="molecule type" value="Genomic_DNA"/>
</dbReference>
<dbReference type="PANTHER" id="PTHR30595">
    <property type="entry name" value="GLPR-RELATED TRANSCRIPTIONAL REPRESSOR"/>
    <property type="match status" value="1"/>
</dbReference>
<proteinExistence type="predicted"/>
<dbReference type="Pfam" id="PF04326">
    <property type="entry name" value="SLFN_AlbA_2"/>
    <property type="match status" value="1"/>
</dbReference>
<gene>
    <name evidence="3" type="ORF">H9704_07725</name>
</gene>
<sequence>MLDQEFIRLVDRIQARKCEEQTIEVKAAARGCPERLYDTFSSFSNQDEGGVIVFGLDEKQGFQKVGVYDAQDLQKKLMEVGEEMTPVVRPVLSVFDEDGLVFVTAEIPPVDLTDRPCFKTARGRLKGSFVRVGDADKPMTEYEVYSYEAYRRNYRDDIRPVEGITPASLDQAQVEQYLLKRKLDRPNFAAVPLEQLYELTGITRNGKVTLAAVLLFSPYPQAYFPQLSIIASRVPGTELGQVDSQGQRFSDSKRLEGNLPELLESAVSFVNSNMRTALRVEPDTGKRVDIPEYPMDAVREVVLNALVHRDYSRYTENMPIQLTMFSDRMEVHSPGGLYGRLTLDQLGKVQPDTRNPFLVTAMEALGQTENRYSGIPRIRRAMAEAGLSEPLFQDSRGTFSVTLYNGRNPHEEQPDKAAPEDEKGLLAFCSTPRTRKEISSFLGIASTQYAIRRYVEPLVQSGALQLSIPDHPRSPKQTYTAR</sequence>
<evidence type="ECO:0000313" key="4">
    <source>
        <dbReference type="Proteomes" id="UP000823910"/>
    </source>
</evidence>
<evidence type="ECO:0000259" key="1">
    <source>
        <dbReference type="Pfam" id="PF04326"/>
    </source>
</evidence>
<dbReference type="InterPro" id="IPR049514">
    <property type="entry name" value="Fic-like_C"/>
</dbReference>
<dbReference type="PANTHER" id="PTHR30595:SF6">
    <property type="entry name" value="SCHLAFEN ALBA-2 DOMAIN-CONTAINING PROTEIN"/>
    <property type="match status" value="1"/>
</dbReference>
<comment type="caution">
    <text evidence="3">The sequence shown here is derived from an EMBL/GenBank/DDBJ whole genome shotgun (WGS) entry which is preliminary data.</text>
</comment>
<dbReference type="Gene3D" id="3.30.950.30">
    <property type="entry name" value="Schlafen, AAA domain"/>
    <property type="match status" value="1"/>
</dbReference>
<reference evidence="3" key="1">
    <citation type="journal article" date="2021" name="PeerJ">
        <title>Extensive microbial diversity within the chicken gut microbiome revealed by metagenomics and culture.</title>
        <authorList>
            <person name="Gilroy R."/>
            <person name="Ravi A."/>
            <person name="Getino M."/>
            <person name="Pursley I."/>
            <person name="Horton D.L."/>
            <person name="Alikhan N.F."/>
            <person name="Baker D."/>
            <person name="Gharbi K."/>
            <person name="Hall N."/>
            <person name="Watson M."/>
            <person name="Adriaenssens E.M."/>
            <person name="Foster-Nyarko E."/>
            <person name="Jarju S."/>
            <person name="Secka A."/>
            <person name="Antonio M."/>
            <person name="Oren A."/>
            <person name="Chaudhuri R.R."/>
            <person name="La Ragione R."/>
            <person name="Hildebrand F."/>
            <person name="Pallen M.J."/>
        </authorList>
    </citation>
    <scope>NUCLEOTIDE SEQUENCE</scope>
    <source>
        <strain evidence="3">CHK180-15479</strain>
    </source>
</reference>
<dbReference type="AlphaFoldDB" id="A0A9D2N0X7"/>